<dbReference type="Pfam" id="PF03140">
    <property type="entry name" value="DUF247"/>
    <property type="match status" value="1"/>
</dbReference>
<evidence type="ECO:0000313" key="2">
    <source>
        <dbReference type="EMBL" id="KAB1211768.1"/>
    </source>
</evidence>
<evidence type="ECO:0000256" key="1">
    <source>
        <dbReference type="SAM" id="Phobius"/>
    </source>
</evidence>
<gene>
    <name evidence="2" type="ORF">CJ030_MR6G025623</name>
</gene>
<dbReference type="OrthoDB" id="591587at2759"/>
<evidence type="ECO:0000313" key="3">
    <source>
        <dbReference type="Proteomes" id="UP000516437"/>
    </source>
</evidence>
<dbReference type="EMBL" id="RXIC02000024">
    <property type="protein sequence ID" value="KAB1211768.1"/>
    <property type="molecule type" value="Genomic_DNA"/>
</dbReference>
<keyword evidence="1" id="KW-1133">Transmembrane helix</keyword>
<protein>
    <submittedName>
        <fullName evidence="2">Uncharacterized protein</fullName>
    </submittedName>
</protein>
<comment type="caution">
    <text evidence="2">The sequence shown here is derived from an EMBL/GenBank/DDBJ whole genome shotgun (WGS) entry which is preliminary data.</text>
</comment>
<dbReference type="PANTHER" id="PTHR31170">
    <property type="entry name" value="BNAC04G53230D PROTEIN"/>
    <property type="match status" value="1"/>
</dbReference>
<dbReference type="InterPro" id="IPR004158">
    <property type="entry name" value="DUF247_pln"/>
</dbReference>
<reference evidence="2 3" key="1">
    <citation type="journal article" date="2019" name="Plant Biotechnol. J.">
        <title>The red bayberry genome and genetic basis of sex determination.</title>
        <authorList>
            <person name="Jia H.M."/>
            <person name="Jia H.J."/>
            <person name="Cai Q.L."/>
            <person name="Wang Y."/>
            <person name="Zhao H.B."/>
            <person name="Yang W.F."/>
            <person name="Wang G.Y."/>
            <person name="Li Y.H."/>
            <person name="Zhan D.L."/>
            <person name="Shen Y.T."/>
            <person name="Niu Q.F."/>
            <person name="Chang L."/>
            <person name="Qiu J."/>
            <person name="Zhao L."/>
            <person name="Xie H.B."/>
            <person name="Fu W.Y."/>
            <person name="Jin J."/>
            <person name="Li X.W."/>
            <person name="Jiao Y."/>
            <person name="Zhou C.C."/>
            <person name="Tu T."/>
            <person name="Chai C.Y."/>
            <person name="Gao J.L."/>
            <person name="Fan L.J."/>
            <person name="van de Weg E."/>
            <person name="Wang J.Y."/>
            <person name="Gao Z.S."/>
        </authorList>
    </citation>
    <scope>NUCLEOTIDE SEQUENCE [LARGE SCALE GENOMIC DNA]</scope>
    <source>
        <tissue evidence="2">Leaves</tissue>
    </source>
</reference>
<proteinExistence type="predicted"/>
<organism evidence="2 3">
    <name type="scientific">Morella rubra</name>
    <name type="common">Chinese bayberry</name>
    <dbReference type="NCBI Taxonomy" id="262757"/>
    <lineage>
        <taxon>Eukaryota</taxon>
        <taxon>Viridiplantae</taxon>
        <taxon>Streptophyta</taxon>
        <taxon>Embryophyta</taxon>
        <taxon>Tracheophyta</taxon>
        <taxon>Spermatophyta</taxon>
        <taxon>Magnoliopsida</taxon>
        <taxon>eudicotyledons</taxon>
        <taxon>Gunneridae</taxon>
        <taxon>Pentapetalae</taxon>
        <taxon>rosids</taxon>
        <taxon>fabids</taxon>
        <taxon>Fagales</taxon>
        <taxon>Myricaceae</taxon>
        <taxon>Morella</taxon>
    </lineage>
</organism>
<keyword evidence="1" id="KW-0812">Transmembrane</keyword>
<sequence length="423" mass="49103">MDVNGGSVAINIEGLASSIEDTMSHDLLPLSPKCCIFKTPNTIQRQKEKAFIPAAFSFGPLHHGHLKLKATENIKAMYLRGLISRLSRWETRKEMLVDFIASIKAVEKEAREYYGEPINYTSEEFVKMLVIDGCFIIEVFRKGAYEELREKDDPIFTASSMLQFLYHDLILVENQVPWNVLERLFNMTMEPRHNEPLTQLAVRFMRVSFSIAPPPSKILPIQDVKHVVDLLRKWLISFTAKEECKSQWRLIPSVTTLVEAGVKFRKGTSESILDIEFSEGILKIPPLLVHEISDDIFRNLIAYEQCHPGCEGRLTSYAIFMDNLINTTNDLDILCENEIVDNWLNPEDSIRFFNKLYHNAFVQEFYYGSLCNQVNRYCQRRWPRWRSVLVRNYFNTPWAILSTLAAVILLILSFLQTWYTIKN</sequence>
<keyword evidence="3" id="KW-1185">Reference proteome</keyword>
<dbReference type="AlphaFoldDB" id="A0A6A1VIR2"/>
<feature type="transmembrane region" description="Helical" evidence="1">
    <location>
        <begin position="398"/>
        <end position="421"/>
    </location>
</feature>
<dbReference type="PANTHER" id="PTHR31170:SF17">
    <property type="match status" value="1"/>
</dbReference>
<dbReference type="Proteomes" id="UP000516437">
    <property type="component" value="Chromosome 6"/>
</dbReference>
<accession>A0A6A1VIR2</accession>
<keyword evidence="1" id="KW-0472">Membrane</keyword>
<name>A0A6A1VIR2_9ROSI</name>